<reference evidence="2 3" key="1">
    <citation type="journal article" date="2016" name="Nat. Commun.">
        <title>Thousands of microbial genomes shed light on interconnected biogeochemical processes in an aquifer system.</title>
        <authorList>
            <person name="Anantharaman K."/>
            <person name="Brown C.T."/>
            <person name="Hug L.A."/>
            <person name="Sharon I."/>
            <person name="Castelle C.J."/>
            <person name="Probst A.J."/>
            <person name="Thomas B.C."/>
            <person name="Singh A."/>
            <person name="Wilkins M.J."/>
            <person name="Karaoz U."/>
            <person name="Brodie E.L."/>
            <person name="Williams K.H."/>
            <person name="Hubbard S.S."/>
            <person name="Banfield J.F."/>
        </authorList>
    </citation>
    <scope>NUCLEOTIDE SEQUENCE [LARGE SCALE GENOMIC DNA]</scope>
</reference>
<keyword evidence="1" id="KW-0812">Transmembrane</keyword>
<evidence type="ECO:0000256" key="1">
    <source>
        <dbReference type="SAM" id="Phobius"/>
    </source>
</evidence>
<organism evidence="2 3">
    <name type="scientific">Candidatus Spechtbacteria bacterium RIFCSPLOWO2_01_FULL_46_10</name>
    <dbReference type="NCBI Taxonomy" id="1802163"/>
    <lineage>
        <taxon>Bacteria</taxon>
        <taxon>Candidatus Spechtiibacteriota</taxon>
    </lineage>
</organism>
<sequence>MCAIVHLFVLNSFCLIVFFSNFLEERVKGRNIDSLFVHQIRNRRVAERVPGIYPDARSATDNLTATIDPRTAPKIIGTAWDDLRSLSVFMNHM</sequence>
<dbReference type="Proteomes" id="UP000179153">
    <property type="component" value="Unassembled WGS sequence"/>
</dbReference>
<name>A0A1G2HFR9_9BACT</name>
<accession>A0A1G2HFR9</accession>
<keyword evidence="1" id="KW-0472">Membrane</keyword>
<protein>
    <submittedName>
        <fullName evidence="2">Uncharacterized protein</fullName>
    </submittedName>
</protein>
<proteinExistence type="predicted"/>
<gene>
    <name evidence="2" type="ORF">A2932_00010</name>
</gene>
<dbReference type="AlphaFoldDB" id="A0A1G2HFR9"/>
<evidence type="ECO:0000313" key="3">
    <source>
        <dbReference type="Proteomes" id="UP000179153"/>
    </source>
</evidence>
<evidence type="ECO:0000313" key="2">
    <source>
        <dbReference type="EMBL" id="OGZ61323.1"/>
    </source>
</evidence>
<feature type="transmembrane region" description="Helical" evidence="1">
    <location>
        <begin position="6"/>
        <end position="23"/>
    </location>
</feature>
<comment type="caution">
    <text evidence="2">The sequence shown here is derived from an EMBL/GenBank/DDBJ whole genome shotgun (WGS) entry which is preliminary data.</text>
</comment>
<dbReference type="EMBL" id="MHOI01000019">
    <property type="protein sequence ID" value="OGZ61323.1"/>
    <property type="molecule type" value="Genomic_DNA"/>
</dbReference>
<keyword evidence="1" id="KW-1133">Transmembrane helix</keyword>